<dbReference type="EMBL" id="PKPP01000107">
    <property type="protein sequence ID" value="PWA97700.1"/>
    <property type="molecule type" value="Genomic_DNA"/>
</dbReference>
<reference evidence="1 2" key="1">
    <citation type="journal article" date="2018" name="Mol. Plant">
        <title>The genome of Artemisia annua provides insight into the evolution of Asteraceae family and artemisinin biosynthesis.</title>
        <authorList>
            <person name="Shen Q."/>
            <person name="Zhang L."/>
            <person name="Liao Z."/>
            <person name="Wang S."/>
            <person name="Yan T."/>
            <person name="Shi P."/>
            <person name="Liu M."/>
            <person name="Fu X."/>
            <person name="Pan Q."/>
            <person name="Wang Y."/>
            <person name="Lv Z."/>
            <person name="Lu X."/>
            <person name="Zhang F."/>
            <person name="Jiang W."/>
            <person name="Ma Y."/>
            <person name="Chen M."/>
            <person name="Hao X."/>
            <person name="Li L."/>
            <person name="Tang Y."/>
            <person name="Lv G."/>
            <person name="Zhou Y."/>
            <person name="Sun X."/>
            <person name="Brodelius P.E."/>
            <person name="Rose J.K.C."/>
            <person name="Tang K."/>
        </authorList>
    </citation>
    <scope>NUCLEOTIDE SEQUENCE [LARGE SCALE GENOMIC DNA]</scope>
    <source>
        <strain evidence="2">cv. Huhao1</strain>
        <tissue evidence="1">Leaf</tissue>
    </source>
</reference>
<evidence type="ECO:0000313" key="2">
    <source>
        <dbReference type="Proteomes" id="UP000245207"/>
    </source>
</evidence>
<dbReference type="Proteomes" id="UP000245207">
    <property type="component" value="Unassembled WGS sequence"/>
</dbReference>
<gene>
    <name evidence="1" type="ORF">CTI12_AA026670</name>
</gene>
<keyword evidence="2" id="KW-1185">Reference proteome</keyword>
<dbReference type="AlphaFoldDB" id="A0A2U1QI50"/>
<evidence type="ECO:0000313" key="1">
    <source>
        <dbReference type="EMBL" id="PWA97700.1"/>
    </source>
</evidence>
<proteinExistence type="predicted"/>
<sequence length="488" mass="56300">MCPTSRQLPTNPEGSKFWVPYVSNKPVEGTEFDTIEMGLKFYKDYARQGGERVKPSSNNVQKKVKNIQSDESQSHVEDKVGREEDYMYLKVAHKLSFPQQQLLYHLFIANLGLTLAWKVFKEMYGGFENIGVTDVECRNYKRGLNNFIGTRDAQMVVEKLLSRQDDTDFKRRLCNIVWTDQIDPEDMFDMRDKWIPAYFRHELMSGLMRTTSRSESENHFLGQLANPDSTLVEFLSRYDTAIDSQRFIYYKNTHNSNYTTPDLKTHLQIEKDVAKLYTNTLFYDVQDEIWSSLMHFCSLSDEIWSSLMHFCSLSVKYTPSDGSVQCSCLREIYATLSKSGCVLDYVLREIYKDVEQSINHLVGDFEKLQLYKDAQTSLKEKAIIDVPNPPKMNTNAAYSATLGREIAMKLSDKPKRLCRTCGEYSYHDSRNCPTKKKGLKDDDVANVEYNEGEDMDFCYSILVISGPRKIISILTVSVLNTMQLQTAP</sequence>
<accession>A0A2U1QI50</accession>
<comment type="caution">
    <text evidence="1">The sequence shown here is derived from an EMBL/GenBank/DDBJ whole genome shotgun (WGS) entry which is preliminary data.</text>
</comment>
<organism evidence="1 2">
    <name type="scientific">Artemisia annua</name>
    <name type="common">Sweet wormwood</name>
    <dbReference type="NCBI Taxonomy" id="35608"/>
    <lineage>
        <taxon>Eukaryota</taxon>
        <taxon>Viridiplantae</taxon>
        <taxon>Streptophyta</taxon>
        <taxon>Embryophyta</taxon>
        <taxon>Tracheophyta</taxon>
        <taxon>Spermatophyta</taxon>
        <taxon>Magnoliopsida</taxon>
        <taxon>eudicotyledons</taxon>
        <taxon>Gunneridae</taxon>
        <taxon>Pentapetalae</taxon>
        <taxon>asterids</taxon>
        <taxon>campanulids</taxon>
        <taxon>Asterales</taxon>
        <taxon>Asteraceae</taxon>
        <taxon>Asteroideae</taxon>
        <taxon>Anthemideae</taxon>
        <taxon>Artemisiinae</taxon>
        <taxon>Artemisia</taxon>
    </lineage>
</organism>
<dbReference type="PANTHER" id="PTHR47718:SF17">
    <property type="entry name" value="PROTEIN FAR1-RELATED SEQUENCE 5-LIKE"/>
    <property type="match status" value="1"/>
</dbReference>
<name>A0A2U1QI50_ARTAN</name>
<dbReference type="PANTHER" id="PTHR47718">
    <property type="entry name" value="OS01G0519700 PROTEIN"/>
    <property type="match status" value="1"/>
</dbReference>
<protein>
    <submittedName>
        <fullName evidence="1">FAR1 DNA binding domain, Zinc finger, SWIM-type, MULE transposase domain, FHY3/FAR1 family</fullName>
    </submittedName>
</protein>